<reference evidence="1 2" key="1">
    <citation type="submission" date="2019-10" db="EMBL/GenBank/DDBJ databases">
        <title>Georgenia wutianyii sp. nov. and Georgenia yuyongxinii sp. nov. isolated from plateau pika (Ochotona curzoniae) in the Qinghai-Tibet plateau of China.</title>
        <authorList>
            <person name="Tian Z."/>
        </authorList>
    </citation>
    <scope>NUCLEOTIDE SEQUENCE [LARGE SCALE GENOMIC DNA]</scope>
    <source>
        <strain evidence="1 2">DSM 21501</strain>
    </source>
</reference>
<dbReference type="AlphaFoldDB" id="A0A7J5UU56"/>
<organism evidence="1 2">
    <name type="scientific">Georgenia thermotolerans</name>
    <dbReference type="NCBI Taxonomy" id="527326"/>
    <lineage>
        <taxon>Bacteria</taxon>
        <taxon>Bacillati</taxon>
        <taxon>Actinomycetota</taxon>
        <taxon>Actinomycetes</taxon>
        <taxon>Micrococcales</taxon>
        <taxon>Bogoriellaceae</taxon>
        <taxon>Georgenia</taxon>
    </lineage>
</organism>
<dbReference type="RefSeq" id="WP_152200581.1">
    <property type="nucleotide sequence ID" value="NZ_VUKF01000004.1"/>
</dbReference>
<sequence length="68" mass="7562">MDKQLIVQVRPDGTVRAETVGMAGEECLDYITALEDLLDAETTESAFTADYHRVAAEQSVEGRQWETT</sequence>
<comment type="caution">
    <text evidence="1">The sequence shown here is derived from an EMBL/GenBank/DDBJ whole genome shotgun (WGS) entry which is preliminary data.</text>
</comment>
<dbReference type="InterPro" id="IPR021375">
    <property type="entry name" value="DUF2997"/>
</dbReference>
<evidence type="ECO:0000313" key="2">
    <source>
        <dbReference type="Proteomes" id="UP000451860"/>
    </source>
</evidence>
<gene>
    <name evidence="1" type="ORF">GB883_01740</name>
</gene>
<keyword evidence="2" id="KW-1185">Reference proteome</keyword>
<dbReference type="Pfam" id="PF11211">
    <property type="entry name" value="DUF2997"/>
    <property type="match status" value="1"/>
</dbReference>
<accession>A0A7J5UU56</accession>
<protein>
    <submittedName>
        <fullName evidence="1">DUF2997 domain-containing protein</fullName>
    </submittedName>
</protein>
<proteinExistence type="predicted"/>
<name>A0A7J5UU56_9MICO</name>
<dbReference type="OrthoDB" id="7067000at2"/>
<dbReference type="EMBL" id="WHJE01000004">
    <property type="protein sequence ID" value="KAE8765806.1"/>
    <property type="molecule type" value="Genomic_DNA"/>
</dbReference>
<dbReference type="Proteomes" id="UP000451860">
    <property type="component" value="Unassembled WGS sequence"/>
</dbReference>
<evidence type="ECO:0000313" key="1">
    <source>
        <dbReference type="EMBL" id="KAE8765806.1"/>
    </source>
</evidence>